<dbReference type="InterPro" id="IPR041127">
    <property type="entry name" value="PET_hydrolase/cutinase-like"/>
</dbReference>
<comment type="caution">
    <text evidence="2">The sequence shown here is derived from an EMBL/GenBank/DDBJ whole genome shotgun (WGS) entry which is preliminary data.</text>
</comment>
<dbReference type="PROSITE" id="PS50093">
    <property type="entry name" value="PKD"/>
    <property type="match status" value="1"/>
</dbReference>
<dbReference type="Gene3D" id="3.40.50.1820">
    <property type="entry name" value="alpha/beta hydrolase"/>
    <property type="match status" value="1"/>
</dbReference>
<dbReference type="Pfam" id="PF18911">
    <property type="entry name" value="PKD_4"/>
    <property type="match status" value="1"/>
</dbReference>
<dbReference type="EMBL" id="BAABFA010000015">
    <property type="protein sequence ID" value="GAA4467226.1"/>
    <property type="molecule type" value="Genomic_DNA"/>
</dbReference>
<dbReference type="SUPFAM" id="SSF53474">
    <property type="entry name" value="alpha/beta-Hydrolases"/>
    <property type="match status" value="1"/>
</dbReference>
<reference evidence="3" key="1">
    <citation type="journal article" date="2019" name="Int. J. Syst. Evol. Microbiol.">
        <title>The Global Catalogue of Microorganisms (GCM) 10K type strain sequencing project: providing services to taxonomists for standard genome sequencing and annotation.</title>
        <authorList>
            <consortium name="The Broad Institute Genomics Platform"/>
            <consortium name="The Broad Institute Genome Sequencing Center for Infectious Disease"/>
            <person name="Wu L."/>
            <person name="Ma J."/>
        </authorList>
    </citation>
    <scope>NUCLEOTIDE SEQUENCE [LARGE SCALE GENOMIC DNA]</scope>
    <source>
        <strain evidence="3">JCM 32105</strain>
    </source>
</reference>
<proteinExistence type="predicted"/>
<gene>
    <name evidence="2" type="ORF">GCM10023093_22720</name>
</gene>
<name>A0ABP8NL79_9BACT</name>
<evidence type="ECO:0000313" key="2">
    <source>
        <dbReference type="EMBL" id="GAA4467226.1"/>
    </source>
</evidence>
<dbReference type="InterPro" id="IPR022409">
    <property type="entry name" value="PKD/Chitinase_dom"/>
</dbReference>
<dbReference type="InterPro" id="IPR013783">
    <property type="entry name" value="Ig-like_fold"/>
</dbReference>
<dbReference type="Proteomes" id="UP001500067">
    <property type="component" value="Unassembled WGS sequence"/>
</dbReference>
<dbReference type="InterPro" id="IPR035986">
    <property type="entry name" value="PKD_dom_sf"/>
</dbReference>
<organism evidence="2 3">
    <name type="scientific">Nemorincola caseinilytica</name>
    <dbReference type="NCBI Taxonomy" id="2054315"/>
    <lineage>
        <taxon>Bacteria</taxon>
        <taxon>Pseudomonadati</taxon>
        <taxon>Bacteroidota</taxon>
        <taxon>Chitinophagia</taxon>
        <taxon>Chitinophagales</taxon>
        <taxon>Chitinophagaceae</taxon>
        <taxon>Nemorincola</taxon>
    </lineage>
</organism>
<dbReference type="Pfam" id="PF18962">
    <property type="entry name" value="Por_Secre_tail"/>
    <property type="match status" value="1"/>
</dbReference>
<dbReference type="CDD" id="cd00146">
    <property type="entry name" value="PKD"/>
    <property type="match status" value="1"/>
</dbReference>
<protein>
    <recommendedName>
        <fullName evidence="1">PKD domain-containing protein</fullName>
    </recommendedName>
</protein>
<evidence type="ECO:0000259" key="1">
    <source>
        <dbReference type="PROSITE" id="PS50093"/>
    </source>
</evidence>
<dbReference type="SMART" id="SM00089">
    <property type="entry name" value="PKD"/>
    <property type="match status" value="1"/>
</dbReference>
<dbReference type="InterPro" id="IPR029058">
    <property type="entry name" value="AB_hydrolase_fold"/>
</dbReference>
<keyword evidence="3" id="KW-1185">Reference proteome</keyword>
<sequence>MGVHFHTLAQTTPDPGILGPLAVTKVEYDLGDAVAPLDSLPIPAEARASIHYPTTLTGGPFPVIILLHGRHSTCYNTTSLAASSAWPCPTGRLPIESFQGYDYHARFMASHGYIVVSISCNAINARDGAMANNGMPARGQLVQHHLNLLNTYNTGATSPLTAEIGSSLVGKFDLQRVGMMGHSRGGEGVVFGALLNRSLGSPYGIKAIITLAPVDFKRKILNGIPMLNIAPYCDGDVSDLQGVHFYDDARYTDLTDEAPKHNIVMIGGNHNFYNTTWTPGSYIAGTSDDANSLYGSTHAFCGSNSATSGRIDTTVQKAAYNSYASAFFRMYVGGDTTFAPILETRDLVPPASSMLDTDNVYVSYHPGRTDRRDINRIDTVYNETNNTMGGAVTSSGLVSSGICGGGLAIPVCGIATNFYKEPHKGATGQKGLAQMGLRWDNATDQYQNDIPASQQDITYMEALQFRAAIRYDQSVTGLDLDYTVQLIDSAGAVSSQKVHDHSYALYYPPGTHATYLPKVMFNSIRIPISSFTGIDLKKVRKVKFLFDRSAAGSILISDLSFVAKKCGKLNSTFAFAYDTVGYDISFFDTLSYNTGDTVKWLWRFGNPTSGTSDTSTAHNPSHVFTGAGTYTVCLSVYAKRINQRICTDTFCTTITVVPAIFVTDVNERPNITIYPNPARDQIYIAGAERTDVLRLVNQLGQVVLTTEINEPMVWLPTHLANGMYHAIVTTSRGQVHQRLVINR</sequence>
<dbReference type="NCBIfam" id="TIGR04183">
    <property type="entry name" value="Por_Secre_tail"/>
    <property type="match status" value="1"/>
</dbReference>
<dbReference type="InterPro" id="IPR000601">
    <property type="entry name" value="PKD_dom"/>
</dbReference>
<accession>A0ABP8NL79</accession>
<dbReference type="SUPFAM" id="SSF49299">
    <property type="entry name" value="PKD domain"/>
    <property type="match status" value="1"/>
</dbReference>
<dbReference type="PANTHER" id="PTHR33428">
    <property type="entry name" value="CHLOROPHYLLASE-2, CHLOROPLASTIC"/>
    <property type="match status" value="1"/>
</dbReference>
<dbReference type="Gene3D" id="2.60.40.10">
    <property type="entry name" value="Immunoglobulins"/>
    <property type="match status" value="1"/>
</dbReference>
<feature type="domain" description="PKD" evidence="1">
    <location>
        <begin position="593"/>
        <end position="636"/>
    </location>
</feature>
<dbReference type="PANTHER" id="PTHR33428:SF2">
    <property type="entry name" value="CHLOROPHYLLASE-2"/>
    <property type="match status" value="1"/>
</dbReference>
<dbReference type="Pfam" id="PF12740">
    <property type="entry name" value="PETase"/>
    <property type="match status" value="1"/>
</dbReference>
<dbReference type="InterPro" id="IPR026444">
    <property type="entry name" value="Secre_tail"/>
</dbReference>
<evidence type="ECO:0000313" key="3">
    <source>
        <dbReference type="Proteomes" id="UP001500067"/>
    </source>
</evidence>